<dbReference type="AlphaFoldDB" id="A0A2A2AAL3"/>
<reference evidence="1 2" key="1">
    <citation type="submission" date="2017-08" db="EMBL/GenBank/DDBJ databases">
        <title>WGS of Clinical strains of the CDC Group NO-1 linked to zoonotic infections in humans.</title>
        <authorList>
            <person name="Bernier A.-M."/>
            <person name="Bernard K."/>
        </authorList>
    </citation>
    <scope>NUCLEOTIDE SEQUENCE [LARGE SCALE GENOMIC DNA]</scope>
    <source>
        <strain evidence="1 2">NML03-0146</strain>
    </source>
</reference>
<name>A0A2A2AAL3_9BURK</name>
<gene>
    <name evidence="1" type="ORF">CK620_07930</name>
</gene>
<dbReference type="EMBL" id="NSJF01000003">
    <property type="protein sequence ID" value="PAT34788.1"/>
    <property type="molecule type" value="Genomic_DNA"/>
</dbReference>
<evidence type="ECO:0008006" key="3">
    <source>
        <dbReference type="Google" id="ProtNLM"/>
    </source>
</evidence>
<evidence type="ECO:0000313" key="1">
    <source>
        <dbReference type="EMBL" id="PAT34788.1"/>
    </source>
</evidence>
<sequence length="106" mass="12574">MITEIVYFELPNGISREEVLEKYRQTATAWSKNNDLIQKFYFFDESRSIGGGVYIWKTMEAARHWHGEEYQTRIKALYGSEVRMTYHDTLLVVDNLNSQIFEPEKT</sequence>
<accession>A0A2A2AAL3</accession>
<protein>
    <recommendedName>
        <fullName evidence="3">Monooxygenase</fullName>
    </recommendedName>
</protein>
<proteinExistence type="predicted"/>
<dbReference type="InterPro" id="IPR014910">
    <property type="entry name" value="YdhR"/>
</dbReference>
<dbReference type="InterPro" id="IPR011008">
    <property type="entry name" value="Dimeric_a/b-barrel"/>
</dbReference>
<organism evidence="1 2">
    <name type="scientific">Vandammella animalimorsus</name>
    <dbReference type="NCBI Taxonomy" id="2029117"/>
    <lineage>
        <taxon>Bacteria</taxon>
        <taxon>Pseudomonadati</taxon>
        <taxon>Pseudomonadota</taxon>
        <taxon>Betaproteobacteria</taxon>
        <taxon>Burkholderiales</taxon>
        <taxon>Comamonadaceae</taxon>
        <taxon>Vandammella</taxon>
    </lineage>
</organism>
<comment type="caution">
    <text evidence="1">The sequence shown here is derived from an EMBL/GenBank/DDBJ whole genome shotgun (WGS) entry which is preliminary data.</text>
</comment>
<dbReference type="Proteomes" id="UP000217999">
    <property type="component" value="Unassembled WGS sequence"/>
</dbReference>
<dbReference type="RefSeq" id="WP_095549835.1">
    <property type="nucleotide sequence ID" value="NZ_NSJF01000003.1"/>
</dbReference>
<dbReference type="Pfam" id="PF08803">
    <property type="entry name" value="ydhR"/>
    <property type="match status" value="1"/>
</dbReference>
<evidence type="ECO:0000313" key="2">
    <source>
        <dbReference type="Proteomes" id="UP000217999"/>
    </source>
</evidence>
<dbReference type="SUPFAM" id="SSF54909">
    <property type="entry name" value="Dimeric alpha+beta barrel"/>
    <property type="match status" value="1"/>
</dbReference>
<dbReference type="Gene3D" id="3.30.70.100">
    <property type="match status" value="1"/>
</dbReference>